<keyword evidence="3 5" id="KW-0418">Kinase</keyword>
<dbReference type="CDD" id="cd02022">
    <property type="entry name" value="DPCK"/>
    <property type="match status" value="1"/>
</dbReference>
<evidence type="ECO:0000313" key="6">
    <source>
        <dbReference type="Proteomes" id="UP000593601"/>
    </source>
</evidence>
<accession>A0A7M2RM82</accession>
<comment type="subcellular location">
    <subcellularLocation>
        <location evidence="3">Cytoplasm</location>
    </subcellularLocation>
</comment>
<reference evidence="5 6" key="1">
    <citation type="submission" date="2020-10" db="EMBL/GenBank/DDBJ databases">
        <title>Blautia liquoris sp.nov., isolated from the mud in a fermentation cellar used for the production of Chinese strong-flavoured liquor.</title>
        <authorList>
            <person name="Lu L."/>
        </authorList>
    </citation>
    <scope>NUCLEOTIDE SEQUENCE [LARGE SCALE GENOMIC DNA]</scope>
    <source>
        <strain evidence="5 6">LZLJ-3</strain>
    </source>
</reference>
<keyword evidence="3" id="KW-0173">Coenzyme A biosynthesis</keyword>
<dbReference type="NCBIfam" id="TIGR00152">
    <property type="entry name" value="dephospho-CoA kinase"/>
    <property type="match status" value="1"/>
</dbReference>
<dbReference type="Proteomes" id="UP000593601">
    <property type="component" value="Chromosome"/>
</dbReference>
<dbReference type="UniPathway" id="UPA00241">
    <property type="reaction ID" value="UER00356"/>
</dbReference>
<dbReference type="AlphaFoldDB" id="A0A7M2RM82"/>
<dbReference type="PROSITE" id="PS51219">
    <property type="entry name" value="DPCK"/>
    <property type="match status" value="1"/>
</dbReference>
<dbReference type="Pfam" id="PF01121">
    <property type="entry name" value="CoaE"/>
    <property type="match status" value="1"/>
</dbReference>
<gene>
    <name evidence="3" type="primary">coaE</name>
    <name evidence="5" type="ORF">INP51_05760</name>
</gene>
<dbReference type="GO" id="GO:0005524">
    <property type="term" value="F:ATP binding"/>
    <property type="evidence" value="ECO:0007669"/>
    <property type="project" value="UniProtKB-UniRule"/>
</dbReference>
<keyword evidence="6" id="KW-1185">Reference proteome</keyword>
<keyword evidence="2 3" id="KW-0067">ATP-binding</keyword>
<dbReference type="PANTHER" id="PTHR10695">
    <property type="entry name" value="DEPHOSPHO-COA KINASE-RELATED"/>
    <property type="match status" value="1"/>
</dbReference>
<dbReference type="RefSeq" id="WP_193736770.1">
    <property type="nucleotide sequence ID" value="NZ_CP063304.1"/>
</dbReference>
<evidence type="ECO:0000256" key="2">
    <source>
        <dbReference type="ARBA" id="ARBA00022840"/>
    </source>
</evidence>
<sequence length="199" mass="22453">MKVIGITGGVGSGKSEVLNYIGRHYEAAVVQADEAAHLLMQPGGACYPAVMKLLGPGFTDQSGDLDRERIASVIFHDDVIRTQINQIVHPAVKQYVLESIERERQAGTPLFLIEAALLIEDHYDEICDELWYIYADEPVRRKRLVQDRLYASQKIDEIMKSQLSEVEFSSHCDFEINNSGDLADTIKQIDSRLHTYETL</sequence>
<dbReference type="GO" id="GO:0015937">
    <property type="term" value="P:coenzyme A biosynthetic process"/>
    <property type="evidence" value="ECO:0007669"/>
    <property type="project" value="UniProtKB-UniRule"/>
</dbReference>
<comment type="catalytic activity">
    <reaction evidence="3">
        <text>3'-dephospho-CoA + ATP = ADP + CoA + H(+)</text>
        <dbReference type="Rhea" id="RHEA:18245"/>
        <dbReference type="ChEBI" id="CHEBI:15378"/>
        <dbReference type="ChEBI" id="CHEBI:30616"/>
        <dbReference type="ChEBI" id="CHEBI:57287"/>
        <dbReference type="ChEBI" id="CHEBI:57328"/>
        <dbReference type="ChEBI" id="CHEBI:456216"/>
        <dbReference type="EC" id="2.7.1.24"/>
    </reaction>
</comment>
<comment type="pathway">
    <text evidence="3">Cofactor biosynthesis; coenzyme A biosynthesis; CoA from (R)-pantothenate: step 5/5.</text>
</comment>
<evidence type="ECO:0000256" key="3">
    <source>
        <dbReference type="HAMAP-Rule" id="MF_00376"/>
    </source>
</evidence>
<dbReference type="KEGG" id="bliq:INP51_05760"/>
<dbReference type="GO" id="GO:0005737">
    <property type="term" value="C:cytoplasm"/>
    <property type="evidence" value="ECO:0007669"/>
    <property type="project" value="UniProtKB-SubCell"/>
</dbReference>
<comment type="function">
    <text evidence="3">Catalyzes the phosphorylation of the 3'-hydroxyl group of dephosphocoenzyme A to form coenzyme A.</text>
</comment>
<evidence type="ECO:0000313" key="5">
    <source>
        <dbReference type="EMBL" id="QOV20450.1"/>
    </source>
</evidence>
<dbReference type="PANTHER" id="PTHR10695:SF46">
    <property type="entry name" value="BIFUNCTIONAL COENZYME A SYNTHASE-RELATED"/>
    <property type="match status" value="1"/>
</dbReference>
<dbReference type="GO" id="GO:0004140">
    <property type="term" value="F:dephospho-CoA kinase activity"/>
    <property type="evidence" value="ECO:0007669"/>
    <property type="project" value="UniProtKB-UniRule"/>
</dbReference>
<dbReference type="Gene3D" id="3.40.50.300">
    <property type="entry name" value="P-loop containing nucleotide triphosphate hydrolases"/>
    <property type="match status" value="1"/>
</dbReference>
<evidence type="ECO:0000256" key="1">
    <source>
        <dbReference type="ARBA" id="ARBA00022741"/>
    </source>
</evidence>
<dbReference type="InterPro" id="IPR027417">
    <property type="entry name" value="P-loop_NTPase"/>
</dbReference>
<keyword evidence="3" id="KW-0963">Cytoplasm</keyword>
<feature type="binding site" evidence="3">
    <location>
        <begin position="11"/>
        <end position="16"/>
    </location>
    <ligand>
        <name>ATP</name>
        <dbReference type="ChEBI" id="CHEBI:30616"/>
    </ligand>
</feature>
<keyword evidence="1 3" id="KW-0547">Nucleotide-binding</keyword>
<evidence type="ECO:0000256" key="4">
    <source>
        <dbReference type="NCBIfam" id="TIGR00152"/>
    </source>
</evidence>
<dbReference type="EC" id="2.7.1.24" evidence="3 4"/>
<dbReference type="SUPFAM" id="SSF52540">
    <property type="entry name" value="P-loop containing nucleoside triphosphate hydrolases"/>
    <property type="match status" value="1"/>
</dbReference>
<proteinExistence type="inferred from homology"/>
<dbReference type="InterPro" id="IPR001977">
    <property type="entry name" value="Depp_CoAkinase"/>
</dbReference>
<comment type="similarity">
    <text evidence="3">Belongs to the CoaE family.</text>
</comment>
<dbReference type="HAMAP" id="MF_00376">
    <property type="entry name" value="Dephospho_CoA_kinase"/>
    <property type="match status" value="1"/>
</dbReference>
<keyword evidence="3 5" id="KW-0808">Transferase</keyword>
<dbReference type="EMBL" id="CP063304">
    <property type="protein sequence ID" value="QOV20450.1"/>
    <property type="molecule type" value="Genomic_DNA"/>
</dbReference>
<protein>
    <recommendedName>
        <fullName evidence="3 4">Dephospho-CoA kinase</fullName>
        <ecNumber evidence="3 4">2.7.1.24</ecNumber>
    </recommendedName>
    <alternativeName>
        <fullName evidence="3">Dephosphocoenzyme A kinase</fullName>
    </alternativeName>
</protein>
<name>A0A7M2RM82_9FIRM</name>
<organism evidence="5 6">
    <name type="scientific">Blautia liquoris</name>
    <dbReference type="NCBI Taxonomy" id="2779518"/>
    <lineage>
        <taxon>Bacteria</taxon>
        <taxon>Bacillati</taxon>
        <taxon>Bacillota</taxon>
        <taxon>Clostridia</taxon>
        <taxon>Lachnospirales</taxon>
        <taxon>Lachnospiraceae</taxon>
        <taxon>Blautia</taxon>
    </lineage>
</organism>